<evidence type="ECO:0000313" key="1">
    <source>
        <dbReference type="EMBL" id="CCM65107.1"/>
    </source>
</evidence>
<protein>
    <submittedName>
        <fullName evidence="1">Putative L-asparaginase II</fullName>
    </submittedName>
</protein>
<accession>R4Z755</accession>
<dbReference type="eggNOG" id="COG4448">
    <property type="taxonomic scope" value="Bacteria"/>
</dbReference>
<gene>
    <name evidence="1" type="ORF">BN381_60011</name>
</gene>
<dbReference type="InterPro" id="IPR010349">
    <property type="entry name" value="Asparaginase_II"/>
</dbReference>
<organism evidence="1 2">
    <name type="scientific">Candidatus Neomicrothrix parvicella RN1</name>
    <dbReference type="NCBI Taxonomy" id="1229780"/>
    <lineage>
        <taxon>Bacteria</taxon>
        <taxon>Bacillati</taxon>
        <taxon>Actinomycetota</taxon>
        <taxon>Acidimicrobiia</taxon>
        <taxon>Acidimicrobiales</taxon>
        <taxon>Microthrixaceae</taxon>
        <taxon>Candidatus Neomicrothrix</taxon>
    </lineage>
</organism>
<evidence type="ECO:0000313" key="2">
    <source>
        <dbReference type="Proteomes" id="UP000018291"/>
    </source>
</evidence>
<dbReference type="HOGENOM" id="CLU_062004_0_0_11"/>
<proteinExistence type="predicted"/>
<dbReference type="PANTHER" id="PTHR42110:SF1">
    <property type="entry name" value="L-ASPARAGINASE, PUTATIVE (AFU_ORTHOLOGUE AFUA_3G11890)-RELATED"/>
    <property type="match status" value="1"/>
</dbReference>
<keyword evidence="2" id="KW-1185">Reference proteome</keyword>
<sequence length="353" mass="36704">MLCVAQLVDVVVCSVPGMLKLTWSRGDFADGVNRVAVALTRPDGSVLEHPACDPNHRAFLRSAAKPAQAVGAVRAGTLERFGLDDRHLALACGSHNGSDLHVALAAEILEAAAVPLDALTPGDDGQGGPLQHQCSGNHALALAWCVANGWPLDTYLDPGHPLQEAINRWVTWWLGFRPEAAPDGCGMVAYRATLADSARAFAHLARAAAGDTEVGADVAHGPDAVRHVGHAGGREALGRCGAAMAAHPELVRWPGQLDTELMLTARGDGLVAKTGAEGFWACGTSDGWGLALKVLDGANRAWPPAGVWAVRQFLADELDADLITPALDAIAQPPVLDGKGATVGGVTIIVERC</sequence>
<reference evidence="1 2" key="1">
    <citation type="journal article" date="2013" name="ISME J.">
        <title>Metabolic model for the filamentous 'Candidatus Microthrix parvicella' based on genomic and metagenomic analyses.</title>
        <authorList>
            <person name="Jon McIlroy S."/>
            <person name="Kristiansen R."/>
            <person name="Albertsen M."/>
            <person name="Michael Karst S."/>
            <person name="Rossetti S."/>
            <person name="Lund Nielsen J."/>
            <person name="Tandoi V."/>
            <person name="James Seviour R."/>
            <person name="Nielsen P.H."/>
        </authorList>
    </citation>
    <scope>NUCLEOTIDE SEQUENCE [LARGE SCALE GENOMIC DNA]</scope>
    <source>
        <strain evidence="1 2">RN1</strain>
    </source>
</reference>
<dbReference type="Pfam" id="PF06089">
    <property type="entry name" value="Asparaginase_II"/>
    <property type="match status" value="1"/>
</dbReference>
<dbReference type="Proteomes" id="UP000018291">
    <property type="component" value="Unassembled WGS sequence"/>
</dbReference>
<dbReference type="PANTHER" id="PTHR42110">
    <property type="entry name" value="L-ASPARAGINASE, PUTATIVE (AFU_ORTHOLOGUE AFUA_3G11890)-RELATED"/>
    <property type="match status" value="1"/>
</dbReference>
<comment type="caution">
    <text evidence="1">The sequence shown here is derived from an EMBL/GenBank/DDBJ whole genome shotgun (WGS) entry which is preliminary data.</text>
</comment>
<dbReference type="AlphaFoldDB" id="R4Z755"/>
<name>R4Z755_9ACTN</name>
<dbReference type="STRING" id="1229780.BN381_60011"/>
<dbReference type="EMBL" id="CANL01000056">
    <property type="protein sequence ID" value="CCM65107.1"/>
    <property type="molecule type" value="Genomic_DNA"/>
</dbReference>